<name>A0AAV7I6D1_COTGL</name>
<gene>
    <name evidence="1" type="ORF">KQX54_020025</name>
</gene>
<sequence length="141" mass="15723">MSVILLDIIAEHIKNDKIRDVCNLGKMSHGNGFSMAFSSWIQAEQRILEKEKLILQIHLGTVGSVAEILVTVSEVGSNKKVACRGTLERIAETQLYSKMSQGSMRNSNIMASMTVRQSIDQNKDRIRAWSNYSGESHPSDL</sequence>
<proteinExistence type="predicted"/>
<dbReference type="AlphaFoldDB" id="A0AAV7I6D1"/>
<comment type="caution">
    <text evidence="1">The sequence shown here is derived from an EMBL/GenBank/DDBJ whole genome shotgun (WGS) entry which is preliminary data.</text>
</comment>
<dbReference type="EMBL" id="JAHXZJ010002609">
    <property type="protein sequence ID" value="KAH0540801.1"/>
    <property type="molecule type" value="Genomic_DNA"/>
</dbReference>
<organism evidence="1 2">
    <name type="scientific">Cotesia glomerata</name>
    <name type="common">Lepidopteran parasitic wasp</name>
    <name type="synonym">Apanteles glomeratus</name>
    <dbReference type="NCBI Taxonomy" id="32391"/>
    <lineage>
        <taxon>Eukaryota</taxon>
        <taxon>Metazoa</taxon>
        <taxon>Ecdysozoa</taxon>
        <taxon>Arthropoda</taxon>
        <taxon>Hexapoda</taxon>
        <taxon>Insecta</taxon>
        <taxon>Pterygota</taxon>
        <taxon>Neoptera</taxon>
        <taxon>Endopterygota</taxon>
        <taxon>Hymenoptera</taxon>
        <taxon>Apocrita</taxon>
        <taxon>Ichneumonoidea</taxon>
        <taxon>Braconidae</taxon>
        <taxon>Microgastrinae</taxon>
        <taxon>Cotesia</taxon>
    </lineage>
</organism>
<dbReference type="Proteomes" id="UP000826195">
    <property type="component" value="Unassembled WGS sequence"/>
</dbReference>
<keyword evidence="2" id="KW-1185">Reference proteome</keyword>
<protein>
    <submittedName>
        <fullName evidence="1">Uncharacterized protein</fullName>
    </submittedName>
</protein>
<evidence type="ECO:0000313" key="1">
    <source>
        <dbReference type="EMBL" id="KAH0540801.1"/>
    </source>
</evidence>
<reference evidence="1 2" key="1">
    <citation type="journal article" date="2021" name="J. Hered.">
        <title>A chromosome-level genome assembly of the parasitoid wasp, Cotesia glomerata (Hymenoptera: Braconidae).</title>
        <authorList>
            <person name="Pinto B.J."/>
            <person name="Weis J.J."/>
            <person name="Gamble T."/>
            <person name="Ode P.J."/>
            <person name="Paul R."/>
            <person name="Zaspel J.M."/>
        </authorList>
    </citation>
    <scope>NUCLEOTIDE SEQUENCE [LARGE SCALE GENOMIC DNA]</scope>
    <source>
        <strain evidence="1">CgM1</strain>
    </source>
</reference>
<accession>A0AAV7I6D1</accession>
<evidence type="ECO:0000313" key="2">
    <source>
        <dbReference type="Proteomes" id="UP000826195"/>
    </source>
</evidence>